<evidence type="ECO:0000313" key="2">
    <source>
        <dbReference type="Proteomes" id="UP001163828"/>
    </source>
</evidence>
<proteinExistence type="predicted"/>
<dbReference type="EMBL" id="MU790709">
    <property type="protein sequence ID" value="KAJ3994347.1"/>
    <property type="molecule type" value="Genomic_DNA"/>
</dbReference>
<keyword evidence="2" id="KW-1185">Reference proteome</keyword>
<organism evidence="1 2">
    <name type="scientific">Lentinula boryana</name>
    <dbReference type="NCBI Taxonomy" id="40481"/>
    <lineage>
        <taxon>Eukaryota</taxon>
        <taxon>Fungi</taxon>
        <taxon>Dikarya</taxon>
        <taxon>Basidiomycota</taxon>
        <taxon>Agaricomycotina</taxon>
        <taxon>Agaricomycetes</taxon>
        <taxon>Agaricomycetidae</taxon>
        <taxon>Agaricales</taxon>
        <taxon>Marasmiineae</taxon>
        <taxon>Omphalotaceae</taxon>
        <taxon>Lentinula</taxon>
    </lineage>
</organism>
<dbReference type="Proteomes" id="UP001163828">
    <property type="component" value="Unassembled WGS sequence"/>
</dbReference>
<name>A0ABQ8Q732_9AGAR</name>
<protein>
    <submittedName>
        <fullName evidence="1">Uncharacterized protein</fullName>
    </submittedName>
</protein>
<evidence type="ECO:0000313" key="1">
    <source>
        <dbReference type="EMBL" id="KAJ3994347.1"/>
    </source>
</evidence>
<reference evidence="1" key="1">
    <citation type="submission" date="2022-08" db="EMBL/GenBank/DDBJ databases">
        <authorList>
            <consortium name="DOE Joint Genome Institute"/>
            <person name="Min B."/>
            <person name="Riley R."/>
            <person name="Sierra-Patev S."/>
            <person name="Naranjo-Ortiz M."/>
            <person name="Looney B."/>
            <person name="Konkel Z."/>
            <person name="Slot J.C."/>
            <person name="Sakamoto Y."/>
            <person name="Steenwyk J.L."/>
            <person name="Rokas A."/>
            <person name="Carro J."/>
            <person name="Camarero S."/>
            <person name="Ferreira P."/>
            <person name="Molpeceres G."/>
            <person name="Ruiz-Duenas F.J."/>
            <person name="Serrano A."/>
            <person name="Henrissat B."/>
            <person name="Drula E."/>
            <person name="Hughes K.W."/>
            <person name="Mata J.L."/>
            <person name="Ishikawa N.K."/>
            <person name="Vargas-Isla R."/>
            <person name="Ushijima S."/>
            <person name="Smith C.A."/>
            <person name="Ahrendt S."/>
            <person name="Andreopoulos W."/>
            <person name="He G."/>
            <person name="Labutti K."/>
            <person name="Lipzen A."/>
            <person name="Ng V."/>
            <person name="Sandor L."/>
            <person name="Barry K."/>
            <person name="Martinez A.T."/>
            <person name="Xiao Y."/>
            <person name="Gibbons J.G."/>
            <person name="Terashima K."/>
            <person name="Hibbett D.S."/>
            <person name="Grigoriev I.V."/>
        </authorList>
    </citation>
    <scope>NUCLEOTIDE SEQUENCE</scope>
    <source>
        <strain evidence="1">TFB10827</strain>
    </source>
</reference>
<accession>A0ABQ8Q732</accession>
<sequence length="106" mass="11480">MTGNVTSKVVNTQSVKARKIYDRLTSSGPNTASLPLPPFLPGEFDLLYTLRAIRRDSGTPICSDDMSALAKPSAVTTRVVKLTMAFYIITFIVYQPQSLGIVVGSL</sequence>
<gene>
    <name evidence="1" type="ORF">F5050DRAFT_1713782</name>
</gene>
<comment type="caution">
    <text evidence="1">The sequence shown here is derived from an EMBL/GenBank/DDBJ whole genome shotgun (WGS) entry which is preliminary data.</text>
</comment>